<dbReference type="EMBL" id="JAYMYS010000006">
    <property type="protein sequence ID" value="KAK7389418.1"/>
    <property type="molecule type" value="Genomic_DNA"/>
</dbReference>
<organism evidence="2 3">
    <name type="scientific">Psophocarpus tetragonolobus</name>
    <name type="common">Winged bean</name>
    <name type="synonym">Dolichos tetragonolobus</name>
    <dbReference type="NCBI Taxonomy" id="3891"/>
    <lineage>
        <taxon>Eukaryota</taxon>
        <taxon>Viridiplantae</taxon>
        <taxon>Streptophyta</taxon>
        <taxon>Embryophyta</taxon>
        <taxon>Tracheophyta</taxon>
        <taxon>Spermatophyta</taxon>
        <taxon>Magnoliopsida</taxon>
        <taxon>eudicotyledons</taxon>
        <taxon>Gunneridae</taxon>
        <taxon>Pentapetalae</taxon>
        <taxon>rosids</taxon>
        <taxon>fabids</taxon>
        <taxon>Fabales</taxon>
        <taxon>Fabaceae</taxon>
        <taxon>Papilionoideae</taxon>
        <taxon>50 kb inversion clade</taxon>
        <taxon>NPAAA clade</taxon>
        <taxon>indigoferoid/millettioid clade</taxon>
        <taxon>Phaseoleae</taxon>
        <taxon>Psophocarpus</taxon>
    </lineage>
</organism>
<proteinExistence type="predicted"/>
<feature type="coiled-coil region" evidence="1">
    <location>
        <begin position="120"/>
        <end position="199"/>
    </location>
</feature>
<keyword evidence="3" id="KW-1185">Reference proteome</keyword>
<name>A0AAN9S876_PSOTE</name>
<dbReference type="AlphaFoldDB" id="A0AAN9S876"/>
<evidence type="ECO:0000256" key="1">
    <source>
        <dbReference type="SAM" id="Coils"/>
    </source>
</evidence>
<comment type="caution">
    <text evidence="2">The sequence shown here is derived from an EMBL/GenBank/DDBJ whole genome shotgun (WGS) entry which is preliminary data.</text>
</comment>
<sequence>MDIDDCLKHLDDDPFVLFDFISREVSMSSKQSKTQVQESSMTDTLASALDELRELALNQPMLENIDKVEYREKVEAAMRKLDMFPKDIDQDLDNRIRSFIKLFENAAEVCHKKSSTIELIKQVDGEKKEALEKLQRTKDIVCQLDEVIEKRKPKIKDIEKHQKEVKDAMKKLQEELNELEKEKEKMESANMKCSSKKAELMESAKYVSYTLGTTFKHLA</sequence>
<gene>
    <name evidence="2" type="ORF">VNO78_24444</name>
</gene>
<dbReference type="Proteomes" id="UP001386955">
    <property type="component" value="Unassembled WGS sequence"/>
</dbReference>
<keyword evidence="1" id="KW-0175">Coiled coil</keyword>
<reference evidence="2 3" key="1">
    <citation type="submission" date="2024-01" db="EMBL/GenBank/DDBJ databases">
        <title>The genomes of 5 underutilized Papilionoideae crops provide insights into root nodulation and disease resistanc.</title>
        <authorList>
            <person name="Jiang F."/>
        </authorList>
    </citation>
    <scope>NUCLEOTIDE SEQUENCE [LARGE SCALE GENOMIC DNA]</scope>
    <source>
        <strain evidence="2">DUOXIRENSHENG_FW03</strain>
        <tissue evidence="2">Leaves</tissue>
    </source>
</reference>
<protein>
    <submittedName>
        <fullName evidence="2">Uncharacterized protein</fullName>
    </submittedName>
</protein>
<evidence type="ECO:0000313" key="3">
    <source>
        <dbReference type="Proteomes" id="UP001386955"/>
    </source>
</evidence>
<accession>A0AAN9S876</accession>
<evidence type="ECO:0000313" key="2">
    <source>
        <dbReference type="EMBL" id="KAK7389418.1"/>
    </source>
</evidence>